<dbReference type="Pfam" id="PF03466">
    <property type="entry name" value="LysR_substrate"/>
    <property type="match status" value="1"/>
</dbReference>
<protein>
    <recommendedName>
        <fullName evidence="6">LysR substrate-binding domain-containing protein</fullName>
    </recommendedName>
</protein>
<evidence type="ECO:0000256" key="4">
    <source>
        <dbReference type="ARBA" id="ARBA00023159"/>
    </source>
</evidence>
<comment type="similarity">
    <text evidence="1">Belongs to the LysR transcriptional regulatory family.</text>
</comment>
<evidence type="ECO:0000313" key="8">
    <source>
        <dbReference type="Proteomes" id="UP000070409"/>
    </source>
</evidence>
<dbReference type="PANTHER" id="PTHR30346:SF0">
    <property type="entry name" value="HCA OPERON TRANSCRIPTIONAL ACTIVATOR HCAR"/>
    <property type="match status" value="1"/>
</dbReference>
<reference evidence="7 8" key="1">
    <citation type="submission" date="2016-02" db="EMBL/GenBank/DDBJ databases">
        <authorList>
            <person name="Teng J.L."/>
            <person name="Tang Y."/>
            <person name="Huang Y."/>
            <person name="Guo F."/>
            <person name="Wei W."/>
            <person name="Chen J.H."/>
            <person name="Wong S.Y."/>
            <person name="Lau S.K."/>
            <person name="Woo P.C."/>
        </authorList>
    </citation>
    <scope>NUCLEOTIDE SEQUENCE [LARGE SCALE GENOMIC DNA]</scope>
    <source>
        <strain evidence="7 8">JCM 13375</strain>
    </source>
</reference>
<evidence type="ECO:0000256" key="2">
    <source>
        <dbReference type="ARBA" id="ARBA00023015"/>
    </source>
</evidence>
<sequence length="228" mass="24580">MGTSLLRRSHTGVIPTPAGLELADIADETIRALGRLGTPRPHIQLGVPRGTRSTVLTTLLSKFGADVEFVQLDTAKSFAALRHGDVHAAAVRGPVADHGDDDAGLRVSLLDEVPLGVLVGSNSPLASRTAVTARDLAGHRLCWFDERRAPLYAESIERWCGRHGWQPALVVMDPGGAGLHDDALRRHPDLVALRPADEMHGEGVSWLPLADPPTEQIYLIEASTRRRS</sequence>
<proteinExistence type="inferred from homology"/>
<keyword evidence="5" id="KW-0804">Transcription</keyword>
<accession>A0A137ZD59</accession>
<evidence type="ECO:0000256" key="3">
    <source>
        <dbReference type="ARBA" id="ARBA00023125"/>
    </source>
</evidence>
<dbReference type="Gene3D" id="3.40.190.10">
    <property type="entry name" value="Periplasmic binding protein-like II"/>
    <property type="match status" value="2"/>
</dbReference>
<feature type="domain" description="LysR substrate-binding" evidence="6">
    <location>
        <begin position="38"/>
        <end position="168"/>
    </location>
</feature>
<evidence type="ECO:0000256" key="5">
    <source>
        <dbReference type="ARBA" id="ARBA00023163"/>
    </source>
</evidence>
<keyword evidence="2" id="KW-0805">Transcription regulation</keyword>
<name>A0A137ZD59_9ACTN</name>
<evidence type="ECO:0000259" key="6">
    <source>
        <dbReference type="Pfam" id="PF03466"/>
    </source>
</evidence>
<evidence type="ECO:0000256" key="1">
    <source>
        <dbReference type="ARBA" id="ARBA00009437"/>
    </source>
</evidence>
<dbReference type="EMBL" id="LSRE01000022">
    <property type="protein sequence ID" value="KXO96117.1"/>
    <property type="molecule type" value="Genomic_DNA"/>
</dbReference>
<dbReference type="SUPFAM" id="SSF53850">
    <property type="entry name" value="Periplasmic binding protein-like II"/>
    <property type="match status" value="1"/>
</dbReference>
<comment type="caution">
    <text evidence="7">The sequence shown here is derived from an EMBL/GenBank/DDBJ whole genome shotgun (WGS) entry which is preliminary data.</text>
</comment>
<evidence type="ECO:0000313" key="7">
    <source>
        <dbReference type="EMBL" id="KXO96117.1"/>
    </source>
</evidence>
<dbReference type="Proteomes" id="UP000070409">
    <property type="component" value="Unassembled WGS sequence"/>
</dbReference>
<keyword evidence="4" id="KW-0010">Activator</keyword>
<gene>
    <name evidence="7" type="ORF">AXK61_23680</name>
</gene>
<keyword evidence="3" id="KW-0238">DNA-binding</keyword>
<organism evidence="7 8">
    <name type="scientific">Tsukamurella pseudospumae</name>
    <dbReference type="NCBI Taxonomy" id="239498"/>
    <lineage>
        <taxon>Bacteria</taxon>
        <taxon>Bacillati</taxon>
        <taxon>Actinomycetota</taxon>
        <taxon>Actinomycetes</taxon>
        <taxon>Mycobacteriales</taxon>
        <taxon>Tsukamurellaceae</taxon>
        <taxon>Tsukamurella</taxon>
    </lineage>
</organism>
<dbReference type="PANTHER" id="PTHR30346">
    <property type="entry name" value="TRANSCRIPTIONAL DUAL REGULATOR HCAR-RELATED"/>
    <property type="match status" value="1"/>
</dbReference>
<keyword evidence="8" id="KW-1185">Reference proteome</keyword>
<dbReference type="InterPro" id="IPR005119">
    <property type="entry name" value="LysR_subst-bd"/>
</dbReference>